<proteinExistence type="predicted"/>
<reference evidence="3 4" key="1">
    <citation type="submission" date="2017-06" db="EMBL/GenBank/DDBJ databases">
        <title>Sequencing and comparative analysis of myxobacterial genomes.</title>
        <authorList>
            <person name="Rupp O."/>
            <person name="Goesmann A."/>
            <person name="Sogaard-Andersen L."/>
        </authorList>
    </citation>
    <scope>NUCLEOTIDE SEQUENCE [LARGE SCALE GENOMIC DNA]</scope>
    <source>
        <strain evidence="3 4">DSM 52655</strain>
    </source>
</reference>
<accession>A0A250J731</accession>
<name>A0A250J731_9BACT</name>
<dbReference type="Pfam" id="PF14231">
    <property type="entry name" value="GXWXG"/>
    <property type="match status" value="1"/>
</dbReference>
<dbReference type="Proteomes" id="UP000217257">
    <property type="component" value="Chromosome"/>
</dbReference>
<gene>
    <name evidence="3" type="ORF">CYFUS_004415</name>
</gene>
<organism evidence="3 4">
    <name type="scientific">Cystobacter fuscus</name>
    <dbReference type="NCBI Taxonomy" id="43"/>
    <lineage>
        <taxon>Bacteria</taxon>
        <taxon>Pseudomonadati</taxon>
        <taxon>Myxococcota</taxon>
        <taxon>Myxococcia</taxon>
        <taxon>Myxococcales</taxon>
        <taxon>Cystobacterineae</taxon>
        <taxon>Archangiaceae</taxon>
        <taxon>Cystobacter</taxon>
    </lineage>
</organism>
<evidence type="ECO:0000313" key="3">
    <source>
        <dbReference type="EMBL" id="ATB38976.1"/>
    </source>
</evidence>
<protein>
    <recommendedName>
        <fullName evidence="5">DUF4334 domain-containing protein</fullName>
    </recommendedName>
</protein>
<evidence type="ECO:0000259" key="2">
    <source>
        <dbReference type="Pfam" id="PF14232"/>
    </source>
</evidence>
<evidence type="ECO:0000259" key="1">
    <source>
        <dbReference type="Pfam" id="PF14231"/>
    </source>
</evidence>
<sequence>MTAVLQTQPPMSTDDALALFDSLEPVDLDFMMGRWVGAGFDTHHPMDGLLETFGWYGKAFVTPDDVHPLLFRRGGGVVSISPRFMPMGLLWKLRLPRSALLNALSLPLKFALQTRRARARVRMMEHRGKVSATMIYDDLPIHDVFRKLDAVTVLGAMDLKGMPQPFFFQLRREGA</sequence>
<dbReference type="EMBL" id="CP022098">
    <property type="protein sequence ID" value="ATB38976.1"/>
    <property type="molecule type" value="Genomic_DNA"/>
</dbReference>
<feature type="domain" description="DUF4334" evidence="2">
    <location>
        <begin position="118"/>
        <end position="172"/>
    </location>
</feature>
<dbReference type="InterPro" id="IPR025568">
    <property type="entry name" value="DUF4334"/>
</dbReference>
<dbReference type="KEGG" id="cfus:CYFUS_004415"/>
<dbReference type="Pfam" id="PF14232">
    <property type="entry name" value="DUF4334"/>
    <property type="match status" value="1"/>
</dbReference>
<dbReference type="AlphaFoldDB" id="A0A250J731"/>
<dbReference type="InterPro" id="IPR025951">
    <property type="entry name" value="GXWXG_dom"/>
</dbReference>
<feature type="domain" description="GXWXG" evidence="1">
    <location>
        <begin position="18"/>
        <end position="74"/>
    </location>
</feature>
<dbReference type="Gene3D" id="2.40.128.580">
    <property type="entry name" value="GXWXG domain"/>
    <property type="match status" value="1"/>
</dbReference>
<evidence type="ECO:0008006" key="5">
    <source>
        <dbReference type="Google" id="ProtNLM"/>
    </source>
</evidence>
<evidence type="ECO:0000313" key="4">
    <source>
        <dbReference type="Proteomes" id="UP000217257"/>
    </source>
</evidence>